<dbReference type="InterPro" id="IPR006175">
    <property type="entry name" value="YjgF/YER057c/UK114"/>
</dbReference>
<dbReference type="GO" id="GO:0005739">
    <property type="term" value="C:mitochondrion"/>
    <property type="evidence" value="ECO:0007669"/>
    <property type="project" value="TreeGrafter"/>
</dbReference>
<dbReference type="Pfam" id="PF01042">
    <property type="entry name" value="Ribonuc_L-PSP"/>
    <property type="match status" value="1"/>
</dbReference>
<dbReference type="InterPro" id="IPR006056">
    <property type="entry name" value="RidA"/>
</dbReference>
<reference evidence="2" key="1">
    <citation type="submission" date="2009-03" db="EMBL/GenBank/DDBJ databases">
        <title>Caligus rogercresseyi ESTs and full-length cDNAs.</title>
        <authorList>
            <person name="Yasuike M."/>
            <person name="von Schalburg K."/>
            <person name="Cooper G."/>
            <person name="Leong J."/>
            <person name="Jones S.R.M."/>
            <person name="Koop B.F."/>
        </authorList>
    </citation>
    <scope>NUCLEOTIDE SEQUENCE</scope>
    <source>
        <tissue evidence="2">Whole tissue</tissue>
    </source>
</reference>
<dbReference type="PANTHER" id="PTHR11803:SF39">
    <property type="entry name" value="2-IMINOBUTANOATE_2-IMINOPROPANOATE DEAMINASE"/>
    <property type="match status" value="1"/>
</dbReference>
<name>C1BRB9_CALRO</name>
<dbReference type="SUPFAM" id="SSF55298">
    <property type="entry name" value="YjgF-like"/>
    <property type="match status" value="1"/>
</dbReference>
<evidence type="ECO:0000256" key="1">
    <source>
        <dbReference type="ARBA" id="ARBA00010552"/>
    </source>
</evidence>
<comment type="similarity">
    <text evidence="1">Belongs to the RutC family.</text>
</comment>
<dbReference type="NCBIfam" id="TIGR00004">
    <property type="entry name" value="Rid family detoxifying hydrolase"/>
    <property type="match status" value="1"/>
</dbReference>
<dbReference type="Gene3D" id="3.30.1330.40">
    <property type="entry name" value="RutC-like"/>
    <property type="match status" value="1"/>
</dbReference>
<dbReference type="EMBL" id="BT077148">
    <property type="protein sequence ID" value="ACO11572.1"/>
    <property type="molecule type" value="mRNA"/>
</dbReference>
<evidence type="ECO:0000313" key="2">
    <source>
        <dbReference type="EMBL" id="ACO11572.1"/>
    </source>
</evidence>
<dbReference type="PROSITE" id="PS01094">
    <property type="entry name" value="UPF0076"/>
    <property type="match status" value="1"/>
</dbReference>
<dbReference type="CDD" id="cd00448">
    <property type="entry name" value="YjgF_YER057c_UK114_family"/>
    <property type="match status" value="1"/>
</dbReference>
<dbReference type="AlphaFoldDB" id="C1BRB9"/>
<dbReference type="FunFam" id="3.30.1330.40:FF:000001">
    <property type="entry name" value="L-PSP family endoribonuclease"/>
    <property type="match status" value="1"/>
</dbReference>
<dbReference type="GO" id="GO:0005829">
    <property type="term" value="C:cytosol"/>
    <property type="evidence" value="ECO:0007669"/>
    <property type="project" value="TreeGrafter"/>
</dbReference>
<organism evidence="2">
    <name type="scientific">Caligus rogercresseyi</name>
    <name type="common">Sea louse</name>
    <dbReference type="NCBI Taxonomy" id="217165"/>
    <lineage>
        <taxon>Eukaryota</taxon>
        <taxon>Metazoa</taxon>
        <taxon>Ecdysozoa</taxon>
        <taxon>Arthropoda</taxon>
        <taxon>Crustacea</taxon>
        <taxon>Multicrustacea</taxon>
        <taxon>Hexanauplia</taxon>
        <taxon>Copepoda</taxon>
        <taxon>Siphonostomatoida</taxon>
        <taxon>Caligidae</taxon>
        <taxon>Caligus</taxon>
    </lineage>
</organism>
<protein>
    <submittedName>
        <fullName evidence="2">Ribonuclease UK114</fullName>
    </submittedName>
</protein>
<dbReference type="InterPro" id="IPR019897">
    <property type="entry name" value="RidA_CS"/>
</dbReference>
<dbReference type="InterPro" id="IPR035959">
    <property type="entry name" value="RutC-like_sf"/>
</dbReference>
<dbReference type="PANTHER" id="PTHR11803">
    <property type="entry name" value="2-IMINOBUTANOATE/2-IMINOPROPANOATE DEAMINASE RIDA"/>
    <property type="match status" value="1"/>
</dbReference>
<sequence>MQRVIISTAKAPGAIGPYSQAVKAGNTLYISGQIGLDPNSMEVVGGGVEGQARQVLKNFGEVLRAGGSTFEQVLKTTVLLKSMDDFGAVNKIYSEFFSKDPPARAAYEVARLPKDVLVEIEGIALVES</sequence>
<gene>
    <name evidence="2" type="primary">UK114</name>
</gene>
<dbReference type="GO" id="GO:0019239">
    <property type="term" value="F:deaminase activity"/>
    <property type="evidence" value="ECO:0007669"/>
    <property type="project" value="TreeGrafter"/>
</dbReference>
<accession>C1BRB9</accession>
<proteinExistence type="evidence at transcript level"/>